<gene>
    <name evidence="3" type="ORF">FA14DRAFT_177838</name>
</gene>
<reference evidence="3 4" key="1">
    <citation type="journal article" date="2018" name="Mol. Biol. Evol.">
        <title>Broad Genomic Sampling Reveals a Smut Pathogenic Ancestry of the Fungal Clade Ustilaginomycotina.</title>
        <authorList>
            <person name="Kijpornyongpan T."/>
            <person name="Mondo S.J."/>
            <person name="Barry K."/>
            <person name="Sandor L."/>
            <person name="Lee J."/>
            <person name="Lipzen A."/>
            <person name="Pangilinan J."/>
            <person name="LaButti K."/>
            <person name="Hainaut M."/>
            <person name="Henrissat B."/>
            <person name="Grigoriev I.V."/>
            <person name="Spatafora J.W."/>
            <person name="Aime M.C."/>
        </authorList>
    </citation>
    <scope>NUCLEOTIDE SEQUENCE [LARGE SCALE GENOMIC DNA]</scope>
    <source>
        <strain evidence="3 4">MCA 3882</strain>
    </source>
</reference>
<sequence>MRNDMFLGLFLSLVCLSTLTFPIPVRIIVDADYESDQDNPWLSVPRKFARETKPTPKRTRGPKKTYEEKLQNDRERKRRFYQNNTEHQKKMHQASYLRRKADPLRVKHDLATRKIYREANREKISSYQREYYLRRKAEAEAKKRQAADSVEMSIQLESQKKRKLDTIVAEGSESHRSANTHAKKQRASSPKGNTEAKPSP</sequence>
<organism evidence="3 4">
    <name type="scientific">Meira miltonrushii</name>
    <dbReference type="NCBI Taxonomy" id="1280837"/>
    <lineage>
        <taxon>Eukaryota</taxon>
        <taxon>Fungi</taxon>
        <taxon>Dikarya</taxon>
        <taxon>Basidiomycota</taxon>
        <taxon>Ustilaginomycotina</taxon>
        <taxon>Exobasidiomycetes</taxon>
        <taxon>Exobasidiales</taxon>
        <taxon>Brachybasidiaceae</taxon>
        <taxon>Meira</taxon>
    </lineage>
</organism>
<feature type="signal peptide" evidence="2">
    <location>
        <begin position="1"/>
        <end position="20"/>
    </location>
</feature>
<evidence type="ECO:0000256" key="2">
    <source>
        <dbReference type="SAM" id="SignalP"/>
    </source>
</evidence>
<evidence type="ECO:0000313" key="3">
    <source>
        <dbReference type="EMBL" id="PWN38575.1"/>
    </source>
</evidence>
<proteinExistence type="predicted"/>
<keyword evidence="4" id="KW-1185">Reference proteome</keyword>
<keyword evidence="2" id="KW-0732">Signal</keyword>
<feature type="compositionally biased region" description="Basic and acidic residues" evidence="1">
    <location>
        <begin position="64"/>
        <end position="75"/>
    </location>
</feature>
<name>A0A316VST5_9BASI</name>
<evidence type="ECO:0000256" key="1">
    <source>
        <dbReference type="SAM" id="MobiDB-lite"/>
    </source>
</evidence>
<feature type="region of interest" description="Disordered" evidence="1">
    <location>
        <begin position="44"/>
        <end position="76"/>
    </location>
</feature>
<dbReference type="GeneID" id="37022563"/>
<protein>
    <recommendedName>
        <fullName evidence="5">BZIP domain-containing protein</fullName>
    </recommendedName>
</protein>
<dbReference type="AlphaFoldDB" id="A0A316VST5"/>
<dbReference type="InParanoid" id="A0A316VST5"/>
<accession>A0A316VST5</accession>
<evidence type="ECO:0008006" key="5">
    <source>
        <dbReference type="Google" id="ProtNLM"/>
    </source>
</evidence>
<dbReference type="Proteomes" id="UP000245771">
    <property type="component" value="Unassembled WGS sequence"/>
</dbReference>
<dbReference type="RefSeq" id="XP_025358877.1">
    <property type="nucleotide sequence ID" value="XM_025500782.1"/>
</dbReference>
<dbReference type="EMBL" id="KZ819602">
    <property type="protein sequence ID" value="PWN38575.1"/>
    <property type="molecule type" value="Genomic_DNA"/>
</dbReference>
<feature type="chain" id="PRO_5016274430" description="BZIP domain-containing protein" evidence="2">
    <location>
        <begin position="21"/>
        <end position="200"/>
    </location>
</feature>
<evidence type="ECO:0000313" key="4">
    <source>
        <dbReference type="Proteomes" id="UP000245771"/>
    </source>
</evidence>
<feature type="region of interest" description="Disordered" evidence="1">
    <location>
        <begin position="139"/>
        <end position="200"/>
    </location>
</feature>